<feature type="region of interest" description="Disordered" evidence="1">
    <location>
        <begin position="1424"/>
        <end position="1445"/>
    </location>
</feature>
<feature type="region of interest" description="Disordered" evidence="1">
    <location>
        <begin position="929"/>
        <end position="1016"/>
    </location>
</feature>
<feature type="compositionally biased region" description="Basic and acidic residues" evidence="1">
    <location>
        <begin position="1193"/>
        <end position="1212"/>
    </location>
</feature>
<sequence length="2038" mass="220502">MGMGSHSDAPRSGCYHAIMRRSARLVLGPCSRPAKRSALRARSPGRSRSAFLRRRPRRECDGDSWMYTPAVPLGTPFDATVPGLCRPAVHLSDTCLRHRQCLVPVFPCKRIRKGRLHPRSCAGIRLARILTWPPGRSSPLHSLCSLRFLPLPQHAGKAALQTGHVSALQASALNCDSPRCTYSSLAAGGMHNRRGTPFLFRSRTFSTYHASSRCREEGEELCSEIPHSSSPSCAQTRWRLRTPGQQRETCISGETVVGEAVRKGRLFERIRENGSTHACASHLHGAPWSAASLHPLVPESLPCSAASPAAGLHSCPSLLAASSTAQDAPFRSCSTPSNSSSLAKIPPYLVSSPCASSASSPFPPVSASVVPLAAFPSRLHRSSFAFLFLASSSRSFLSLSSSSSSETPLASHAALEKDVSDRLAVLESAGDRTLAGALAMRLLRSPLDAIQAFMSEEVHQFLKASSLPFSPACPETDSVAGSLNHCGQDAVDAHRRFQAACWAVAAVLSARPDGRRAQLRNSQSFFWIHFVAHMTGGILSLSRILLFTAAQGRGQILRCEPGPPPSIDAQTLKEETVQRPHLWKGRWSRDSQGESEDTPSGSHGPGRSGPDEKTENARKLWRPENGSPHSSSTVWDVQDKAEQDLEVDRIWEEVCYRLAVLGRLLGLYRGQSSGVSSSRADASPRVSSPSLRVSGSRNARASPHADAAVSPPLFPDASLFREALRREHLVAEKRAVLSRLLSEVDCLYTEHLPLFASRVNPLFRQICDTLRFLNAEQSGGTEREFASPDVKVLDSQLMTPTSPSPDCFGSTRQFADSLPEELRLQTSGHRAVEALEVVRLLSFLVRCLRSLPRHDASALEAQATGRKEAQLPSSVDESHTALFRAPRLIRLLRRHIACIARLALVGCLPPASPPAAACLALLDGRRQGERPQRLAHAKESATATSARSATSRQASREVLETHRESLQREELSTGEWDSNGLGEEAHAGQGSQEQGAAAGRTGAAQRWPAPFSSASQTKDRLLEHAARCGEEAQTRRAETRRAEMQGGAPSGSACDGENGREEPVPLSIRKARGRRRFACITLQDATNNLSSALDICKHDAPACFVHCQKLLWCLERLSSLETATAEASAGRGLGTDIPSDVLHVIAELLDCKMDKLHDREKRQWPRSARANRDVDEARTDPEALPVGTGAVETRARDARDPCPLESRVEALGRRRRRSRTAAPGYQTRGVEAATGDSPTAAPQTLSVGRERLCEPKDTVSNKETPWAAAQVACPARESVEAPDAVTDALGNSDASLDLEDLEEEEEPFLLLHNMLERQNPYAFPHLLSRSSDVGDELGSFTAVALEEREKQHQFAHETVLPFHARLAWPRNSEPLDGRCRATDEGTPRSVAEGSVWATAPFAFLAGKRARYRELEKDQQRVAQRLAGGRAGPSQPSSGADGPWLGGADSHEWWVVGGDVQPVPLCAAAVSPAGSTGDRMAGEGQSAGGERGRTRLGEGLELASQPLSRAQLNGVRKEGKDSAAKQPNVDVFRAARLAELEQATKEALGALVVSCCFPQGKKLSARSFQTALLSAIGAQNAESLPDALVGQKVRGDALSLIWPQIRQLARLLRAWEDCGPVFVPAVSVSTPCGAVGDTRLSDCGGSSEDRMWGDALCKIEGPGRNGTGDAAAQWRLPGVWGREGRAQAAVGGTEDELHSARRPTAKPPDILPLFTRPRGGRFPLSVYSVERRYWGAGDRKDTSHWLVSEVLVLLRKLQRAASELTSALEQHSVRTGHLLPQVVASREAESLLLTVVQGLTSAVGEAPPRPRLGRHSLAQEASASRGELHSLVQNELSLVAGETTPETLQQGQGVDARGQVHSRAMLLHATTGAVYGSLSRGWQWLILQRLGRHPVIPRSSALDIESRQRSKEAKAGLLSIQHLKGPSLSFVSPPVSPLALLVPPRPRRSDSKGPLSAALLPTASGARVLLDPHPELLRELGRRPKPAQGRMEGWLAERRKQRDKDEGLWLRRIDKLHSLLTMTLRAPRGAGGVNNEGMR</sequence>
<organism evidence="2">
    <name type="scientific">Neospora caninum (strain Liverpool)</name>
    <dbReference type="NCBI Taxonomy" id="572307"/>
    <lineage>
        <taxon>Eukaryota</taxon>
        <taxon>Sar</taxon>
        <taxon>Alveolata</taxon>
        <taxon>Apicomplexa</taxon>
        <taxon>Conoidasida</taxon>
        <taxon>Coccidia</taxon>
        <taxon>Eucoccidiorida</taxon>
        <taxon>Eimeriorina</taxon>
        <taxon>Sarcocystidae</taxon>
        <taxon>Neospora</taxon>
    </lineage>
</organism>
<feature type="compositionally biased region" description="Basic and acidic residues" evidence="1">
    <location>
        <begin position="1170"/>
        <end position="1181"/>
    </location>
</feature>
<feature type="region of interest" description="Disordered" evidence="1">
    <location>
        <begin position="580"/>
        <end position="636"/>
    </location>
</feature>
<feature type="compositionally biased region" description="Basic and acidic residues" evidence="1">
    <location>
        <begin position="954"/>
        <end position="971"/>
    </location>
</feature>
<feature type="compositionally biased region" description="Low complexity" evidence="1">
    <location>
        <begin position="940"/>
        <end position="953"/>
    </location>
</feature>
<proteinExistence type="predicted"/>
<feature type="region of interest" description="Disordered" evidence="1">
    <location>
        <begin position="1160"/>
        <end position="1242"/>
    </location>
</feature>
<protein>
    <submittedName>
        <fullName evidence="2">Uncharacterized protein</fullName>
    </submittedName>
</protein>
<evidence type="ECO:0000256" key="1">
    <source>
        <dbReference type="SAM" id="MobiDB-lite"/>
    </source>
</evidence>
<accession>A0A0F7UDR6</accession>
<name>A0A0F7UDR6_NEOCL</name>
<evidence type="ECO:0000313" key="2">
    <source>
        <dbReference type="EMBL" id="CEL68008.1"/>
    </source>
</evidence>
<gene>
    <name evidence="2" type="ORF">BN1204_037890</name>
</gene>
<feature type="compositionally biased region" description="Basic and acidic residues" evidence="1">
    <location>
        <begin position="929"/>
        <end position="939"/>
    </location>
</feature>
<feature type="region of interest" description="Disordered" evidence="1">
    <location>
        <begin position="1470"/>
        <end position="1491"/>
    </location>
</feature>
<feature type="compositionally biased region" description="Low complexity" evidence="1">
    <location>
        <begin position="987"/>
        <end position="1006"/>
    </location>
</feature>
<feature type="compositionally biased region" description="Basic and acidic residues" evidence="1">
    <location>
        <begin position="1028"/>
        <end position="1043"/>
    </location>
</feature>
<dbReference type="EMBL" id="LN714483">
    <property type="protein sequence ID" value="CEL68008.1"/>
    <property type="molecule type" value="Genomic_DNA"/>
</dbReference>
<feature type="compositionally biased region" description="Basic and acidic residues" evidence="1">
    <location>
        <begin position="609"/>
        <end position="622"/>
    </location>
</feature>
<feature type="region of interest" description="Disordered" evidence="1">
    <location>
        <begin position="1028"/>
        <end position="1062"/>
    </location>
</feature>
<reference evidence="2" key="1">
    <citation type="journal article" date="2015" name="PLoS ONE">
        <title>Comprehensive Evaluation of Toxoplasma gondii VEG and Neospora caninum LIV Genomes with Tachyzoite Stage Transcriptome and Proteome Defines Novel Transcript Features.</title>
        <authorList>
            <person name="Ramaprasad A."/>
            <person name="Mourier T."/>
            <person name="Naeem R."/>
            <person name="Malas T.B."/>
            <person name="Moussa E."/>
            <person name="Panigrahi A."/>
            <person name="Vermont S.J."/>
            <person name="Otto T.D."/>
            <person name="Wastling J."/>
            <person name="Pain A."/>
        </authorList>
    </citation>
    <scope>NUCLEOTIDE SEQUENCE</scope>
    <source>
        <strain evidence="2">Liverpool</strain>
    </source>
</reference>
<feature type="region of interest" description="Disordered" evidence="1">
    <location>
        <begin position="673"/>
        <end position="707"/>
    </location>
</feature>
<feature type="compositionally biased region" description="Low complexity" evidence="1">
    <location>
        <begin position="673"/>
        <end position="697"/>
    </location>
</feature>